<proteinExistence type="predicted"/>
<name>A0ACC2PWN3_9HYME</name>
<keyword evidence="2" id="KW-1185">Reference proteome</keyword>
<organism evidence="1 2">
    <name type="scientific">Eretmocerus hayati</name>
    <dbReference type="NCBI Taxonomy" id="131215"/>
    <lineage>
        <taxon>Eukaryota</taxon>
        <taxon>Metazoa</taxon>
        <taxon>Ecdysozoa</taxon>
        <taxon>Arthropoda</taxon>
        <taxon>Hexapoda</taxon>
        <taxon>Insecta</taxon>
        <taxon>Pterygota</taxon>
        <taxon>Neoptera</taxon>
        <taxon>Endopterygota</taxon>
        <taxon>Hymenoptera</taxon>
        <taxon>Apocrita</taxon>
        <taxon>Proctotrupomorpha</taxon>
        <taxon>Chalcidoidea</taxon>
        <taxon>Aphelinidae</taxon>
        <taxon>Aphelininae</taxon>
        <taxon>Eretmocerus</taxon>
    </lineage>
</organism>
<accession>A0ACC2PWN3</accession>
<comment type="caution">
    <text evidence="1">The sequence shown here is derived from an EMBL/GenBank/DDBJ whole genome shotgun (WGS) entry which is preliminary data.</text>
</comment>
<evidence type="ECO:0000313" key="1">
    <source>
        <dbReference type="EMBL" id="KAJ8687936.1"/>
    </source>
</evidence>
<sequence>MSFKNCSDHEYEPIGTPEMRMAISQGSVRMVAPVVKITDTDVVPVADSDDSIDDRYRFKSRALILEGDLILPLDGRIEDSAMDSRNLGDQTIDNSTDELDEPQHRLSRIRSRLKSIQKPTFSRTQRAKSKESAAMKVPRLKKRPSVAKSTAEQPPASPRADQQRASRMERFRMALPERPRFKMPDKSKLHLPDKSKFHIKKPNLQLPKSLSRGRKSPSKGTVQSAEDLENQVPATTDEPKPNSRRSIFDFSTYPRPKLFDRKSKAAATTSDPKTTVTTTTTTTEYVTSSPKESRAQSAEFSTFPRSAAKKTSLAARWAQRFGETVRGFHDDSSVPERSAPWKHPSLEKPRLSLKPRISDDDEVAEAEGEGDKLPWENTERVRVYDEPVAISAADERDGLPYADEYVVKSHEFDDDKEPVLDPRQHDEQTKKLIEADQPKKRVTLKKSNSSPMVTPEIPDDYHEEQQDKIYDTSFPPVDPRDFSQTDRTGTPEMSEDEECSSMRSDREIQQSSGSSCERRRRGVIEELDSDEFFLREKGISQENVKFHLLSEIRNALSARNTEEDDGEPPQRPQRNRTRRKRGDGETSLDSFDISQSPEKQQMERGGSLSSHRIVYQMDTPPRQIKDDFDDEPLDNIVVVKPERRKSRSSLRSQSLGMGLPLDEENIVLAPIQPVSTQSEGPPVPRRRKRLRRDQSSSFSIRTTDSALFNGYGDDMSIEHSRERIPPTPPPTPPHASHYNDELDFVEQELPAPVPPKRTRSHSRTGSIAPEDDRTSHGADSLPGDFGEEDLPRDYSSTSREPSLPGYAVIEKKEKPPRPPPPRRKKQDKFATAPRPSKSGPKRSALRESALRPAKSDILRKSSESLPFMDADYPMEHEELHKDLRSGEVLIKMQARPLPAPPRPPRHQRKAHRATPIRRSLPREITPDLSETVASTQTDPLPDDFVIEEEIMAAKLVMTPSRSGSAQVLISTERIPSPTSGSYKSLTSTPPIPPLPSGTQQRDPDRSRLAGDNGMNSPTIGGMRHIDQSQLSMLRSAIFSTDEPIRIPSLEVGDLKVDRLTVSQLEAYKVAASEIDAIVVSATEMSNRSETDTGIHPSILQELIAIRNQLEAVAASQPQSRPLSVMEDASTATSNERIDVALDELRRRPITRESSPLLIVQPSISEQEATTEMGRTIFPLSSSTTDLTSTSETITASGSPTIVSREKIPEPVIKITEAISEAITPEASPSHVDETVTRSVSRSRSTSPSQSHAGAVRQTASPVKSLPPVISVTPDAIMSTTTPGSNAPVRHVTSSAVEPQRAVISYSTIVINDESSPSTSHAQSREMSQSPPPPPSSPARQSSPIFSRVRTPVQYIAFPTSQIPPELLFLADESLVSSSPVPIAVEPSITDTSAQLLRALGHASSRSLRHFVDSVVSRYASEDDEQTVGGENKLRRVELALCALIILIASLIFMAINSPKTITHHHHWDYFNPPQ</sequence>
<dbReference type="Proteomes" id="UP001239111">
    <property type="component" value="Chromosome 1"/>
</dbReference>
<dbReference type="EMBL" id="CM056741">
    <property type="protein sequence ID" value="KAJ8687936.1"/>
    <property type="molecule type" value="Genomic_DNA"/>
</dbReference>
<gene>
    <name evidence="1" type="ORF">QAD02_023731</name>
</gene>
<reference evidence="1" key="1">
    <citation type="submission" date="2023-04" db="EMBL/GenBank/DDBJ databases">
        <title>A chromosome-level genome assembly of the parasitoid wasp Eretmocerus hayati.</title>
        <authorList>
            <person name="Zhong Y."/>
            <person name="Liu S."/>
            <person name="Liu Y."/>
        </authorList>
    </citation>
    <scope>NUCLEOTIDE SEQUENCE</scope>
    <source>
        <strain evidence="1">ZJU_SS_LIU_2023</strain>
    </source>
</reference>
<evidence type="ECO:0000313" key="2">
    <source>
        <dbReference type="Proteomes" id="UP001239111"/>
    </source>
</evidence>
<protein>
    <submittedName>
        <fullName evidence="1">Uncharacterized protein</fullName>
    </submittedName>
</protein>